<evidence type="ECO:0000256" key="1">
    <source>
        <dbReference type="SAM" id="MobiDB-lite"/>
    </source>
</evidence>
<evidence type="ECO:0000259" key="2">
    <source>
        <dbReference type="Pfam" id="PF04195"/>
    </source>
</evidence>
<dbReference type="InterPro" id="IPR007321">
    <property type="entry name" value="Transposase_28"/>
</dbReference>
<proteinExistence type="predicted"/>
<organism evidence="3 4">
    <name type="scientific">Panicum miliaceum</name>
    <name type="common">Proso millet</name>
    <name type="synonym">Broomcorn millet</name>
    <dbReference type="NCBI Taxonomy" id="4540"/>
    <lineage>
        <taxon>Eukaryota</taxon>
        <taxon>Viridiplantae</taxon>
        <taxon>Streptophyta</taxon>
        <taxon>Embryophyta</taxon>
        <taxon>Tracheophyta</taxon>
        <taxon>Spermatophyta</taxon>
        <taxon>Magnoliopsida</taxon>
        <taxon>Liliopsida</taxon>
        <taxon>Poales</taxon>
        <taxon>Poaceae</taxon>
        <taxon>PACMAD clade</taxon>
        <taxon>Panicoideae</taxon>
        <taxon>Panicodae</taxon>
        <taxon>Paniceae</taxon>
        <taxon>Panicinae</taxon>
        <taxon>Panicum</taxon>
        <taxon>Panicum sect. Panicum</taxon>
    </lineage>
</organism>
<dbReference type="PANTHER" id="PTHR33026">
    <property type="entry name" value="OS06G0360600 PROTEIN"/>
    <property type="match status" value="1"/>
</dbReference>
<comment type="caution">
    <text evidence="3">The sequence shown here is derived from an EMBL/GenBank/DDBJ whole genome shotgun (WGS) entry which is preliminary data.</text>
</comment>
<evidence type="ECO:0000313" key="3">
    <source>
        <dbReference type="EMBL" id="RLN03150.1"/>
    </source>
</evidence>
<reference evidence="4" key="1">
    <citation type="journal article" date="2019" name="Nat. Commun.">
        <title>The genome of broomcorn millet.</title>
        <authorList>
            <person name="Zou C."/>
            <person name="Miki D."/>
            <person name="Li D."/>
            <person name="Tang Q."/>
            <person name="Xiao L."/>
            <person name="Rajput S."/>
            <person name="Deng P."/>
            <person name="Jia W."/>
            <person name="Huang R."/>
            <person name="Zhang M."/>
            <person name="Sun Y."/>
            <person name="Hu J."/>
            <person name="Fu X."/>
            <person name="Schnable P.S."/>
            <person name="Li F."/>
            <person name="Zhang H."/>
            <person name="Feng B."/>
            <person name="Zhu X."/>
            <person name="Liu R."/>
            <person name="Schnable J.C."/>
            <person name="Zhu J.-K."/>
            <person name="Zhang H."/>
        </authorList>
    </citation>
    <scope>NUCLEOTIDE SEQUENCE [LARGE SCALE GENOMIC DNA]</scope>
</reference>
<feature type="compositionally biased region" description="Basic and acidic residues" evidence="1">
    <location>
        <begin position="163"/>
        <end position="173"/>
    </location>
</feature>
<protein>
    <submittedName>
        <fullName evidence="3">Retrotransposon protein, putative, unclassified</fullName>
    </submittedName>
</protein>
<keyword evidence="4" id="KW-1185">Reference proteome</keyword>
<evidence type="ECO:0000313" key="4">
    <source>
        <dbReference type="Proteomes" id="UP000275267"/>
    </source>
</evidence>
<sequence>MGSPMGTSGAEVSISICPGSEDLDELLGLGEKDATACREAPIFDDYDSDSNPEAEPYLGGRGLVITSTPGGHFVYWKTLKPSELLGDDAILVAHLDSLPFQEGRPLESTPGGTILVDYSSDDPSTHCHVFMAESDENSDGHRNEGPEQISDDENTADSANKTPEAHRLRNRKPPECMRVKQLVTFKMGNKKQVNKGKKDDASTDNWERNKCSHANLINLVMQGLLQSEEMVQWRPSFHQTILFKHFVERGLALPASDFFRGLLYQWGIQVHHLNPNSIVHLSIFVQFCEAFLGIEPYFDLFRYFFHLRQQPSEDRQYLVGGARIQFKQGKGKEYIYYSLPTNHSG</sequence>
<dbReference type="PANTHER" id="PTHR33026:SF7">
    <property type="entry name" value="OS03G0100275 PROTEIN"/>
    <property type="match status" value="1"/>
</dbReference>
<dbReference type="EMBL" id="PQIB02000008">
    <property type="protein sequence ID" value="RLN03150.1"/>
    <property type="molecule type" value="Genomic_DNA"/>
</dbReference>
<accession>A0A3L6REZ0</accession>
<feature type="region of interest" description="Disordered" evidence="1">
    <location>
        <begin position="132"/>
        <end position="173"/>
    </location>
</feature>
<feature type="domain" description="Transposase (putative) gypsy type" evidence="2">
    <location>
        <begin position="241"/>
        <end position="309"/>
    </location>
</feature>
<dbReference type="OrthoDB" id="685425at2759"/>
<gene>
    <name evidence="3" type="ORF">C2845_PM13G11160</name>
</gene>
<dbReference type="Pfam" id="PF04195">
    <property type="entry name" value="Transposase_28"/>
    <property type="match status" value="1"/>
</dbReference>
<dbReference type="AlphaFoldDB" id="A0A3L6REZ0"/>
<dbReference type="Proteomes" id="UP000275267">
    <property type="component" value="Unassembled WGS sequence"/>
</dbReference>
<name>A0A3L6REZ0_PANMI</name>